<feature type="region of interest" description="Disordered" evidence="2">
    <location>
        <begin position="1"/>
        <end position="34"/>
    </location>
</feature>
<dbReference type="PANTHER" id="PTHR21533:SF19">
    <property type="entry name" value="LEUCINE-RICH PROTEIN"/>
    <property type="match status" value="1"/>
</dbReference>
<name>A0AAE1FPX4_PETCI</name>
<dbReference type="InterPro" id="IPR028118">
    <property type="entry name" value="Chibby_fam"/>
</dbReference>
<proteinExistence type="predicted"/>
<dbReference type="AlphaFoldDB" id="A0AAE1FPX4"/>
<dbReference type="Proteomes" id="UP001286313">
    <property type="component" value="Unassembled WGS sequence"/>
</dbReference>
<sequence>MPLNLFGRSFSPGRSPPRRSSSLSSLRRESDKAGQDLSQEFGKIKLNIGGQNATFEDGEWVSDGLGGGSRGRVSSREVTRLRQQNQSLQEENNLLKLKVELLLDMLTEKSADTLMKEKELSRLRARQKE</sequence>
<evidence type="ECO:0008006" key="5">
    <source>
        <dbReference type="Google" id="ProtNLM"/>
    </source>
</evidence>
<keyword evidence="4" id="KW-1185">Reference proteome</keyword>
<dbReference type="EMBL" id="JAWQEG010001724">
    <property type="protein sequence ID" value="KAK3877097.1"/>
    <property type="molecule type" value="Genomic_DNA"/>
</dbReference>
<organism evidence="3 4">
    <name type="scientific">Petrolisthes cinctipes</name>
    <name type="common">Flat porcelain crab</name>
    <dbReference type="NCBI Taxonomy" id="88211"/>
    <lineage>
        <taxon>Eukaryota</taxon>
        <taxon>Metazoa</taxon>
        <taxon>Ecdysozoa</taxon>
        <taxon>Arthropoda</taxon>
        <taxon>Crustacea</taxon>
        <taxon>Multicrustacea</taxon>
        <taxon>Malacostraca</taxon>
        <taxon>Eumalacostraca</taxon>
        <taxon>Eucarida</taxon>
        <taxon>Decapoda</taxon>
        <taxon>Pleocyemata</taxon>
        <taxon>Anomura</taxon>
        <taxon>Galatheoidea</taxon>
        <taxon>Porcellanidae</taxon>
        <taxon>Petrolisthes</taxon>
    </lineage>
</organism>
<evidence type="ECO:0000313" key="3">
    <source>
        <dbReference type="EMBL" id="KAK3877097.1"/>
    </source>
</evidence>
<feature type="coiled-coil region" evidence="1">
    <location>
        <begin position="78"/>
        <end position="105"/>
    </location>
</feature>
<evidence type="ECO:0000256" key="1">
    <source>
        <dbReference type="SAM" id="Coils"/>
    </source>
</evidence>
<dbReference type="Pfam" id="PF14645">
    <property type="entry name" value="Chibby"/>
    <property type="match status" value="1"/>
</dbReference>
<keyword evidence="1" id="KW-0175">Coiled coil</keyword>
<evidence type="ECO:0000256" key="2">
    <source>
        <dbReference type="SAM" id="MobiDB-lite"/>
    </source>
</evidence>
<reference evidence="3" key="1">
    <citation type="submission" date="2023-10" db="EMBL/GenBank/DDBJ databases">
        <title>Genome assemblies of two species of porcelain crab, Petrolisthes cinctipes and Petrolisthes manimaculis (Anomura: Porcellanidae).</title>
        <authorList>
            <person name="Angst P."/>
        </authorList>
    </citation>
    <scope>NUCLEOTIDE SEQUENCE</scope>
    <source>
        <strain evidence="3">PB745_01</strain>
        <tissue evidence="3">Gill</tissue>
    </source>
</reference>
<evidence type="ECO:0000313" key="4">
    <source>
        <dbReference type="Proteomes" id="UP001286313"/>
    </source>
</evidence>
<feature type="compositionally biased region" description="Low complexity" evidence="2">
    <location>
        <begin position="1"/>
        <end position="25"/>
    </location>
</feature>
<gene>
    <name evidence="3" type="ORF">Pcinc_018169</name>
</gene>
<protein>
    <recommendedName>
        <fullName evidence="5">Chibby</fullName>
    </recommendedName>
</protein>
<comment type="caution">
    <text evidence="3">The sequence shown here is derived from an EMBL/GenBank/DDBJ whole genome shotgun (WGS) entry which is preliminary data.</text>
</comment>
<dbReference type="PANTHER" id="PTHR21533">
    <property type="entry name" value="LEUCINE-RICH PROTEIN"/>
    <property type="match status" value="1"/>
</dbReference>
<accession>A0AAE1FPX4</accession>